<accession>A0A7U3VNC6</accession>
<dbReference type="InterPro" id="IPR036457">
    <property type="entry name" value="PPM-type-like_dom_sf"/>
</dbReference>
<keyword evidence="4" id="KW-1185">Reference proteome</keyword>
<dbReference type="SUPFAM" id="SSF81606">
    <property type="entry name" value="PP2C-like"/>
    <property type="match status" value="1"/>
</dbReference>
<evidence type="ECO:0000313" key="3">
    <source>
        <dbReference type="EMBL" id="BBA97479.1"/>
    </source>
</evidence>
<reference evidence="3 4" key="2">
    <citation type="journal article" date="2011" name="J. Antibiot.">
        <title>Furaquinocins I and J: novel polyketide isoprenoid hybrid compounds from Streptomyces reveromyceticus SN-593.</title>
        <authorList>
            <person name="Panthee S."/>
            <person name="Takahashi S."/>
            <person name="Takagi H."/>
            <person name="Nogawa T."/>
            <person name="Oowada E."/>
            <person name="Uramoto M."/>
            <person name="Osada H."/>
        </authorList>
    </citation>
    <scope>NUCLEOTIDE SEQUENCE [LARGE SCALE GENOMIC DNA]</scope>
    <source>
        <strain evidence="3 4">SN-593</strain>
    </source>
</reference>
<proteinExistence type="predicted"/>
<reference evidence="3 4" key="4">
    <citation type="journal article" date="2020" name="Sci. Rep.">
        <title>beta-carboline chemical signals induce reveromycin production through a LuxR family regulator in Streptomyces sp. SN-593.</title>
        <authorList>
            <person name="Panthee S."/>
            <person name="Kito N."/>
            <person name="Hayashi T."/>
            <person name="Shimizu T."/>
            <person name="Ishikawa J."/>
            <person name="Hamamoto H."/>
            <person name="Osada H."/>
            <person name="Takahashi S."/>
        </authorList>
    </citation>
    <scope>NUCLEOTIDE SEQUENCE [LARGE SCALE GENOMIC DNA]</scope>
    <source>
        <strain evidence="3 4">SN-593</strain>
    </source>
</reference>
<dbReference type="Gene3D" id="3.60.40.10">
    <property type="entry name" value="PPM-type phosphatase domain"/>
    <property type="match status" value="1"/>
</dbReference>
<reference evidence="3 4" key="1">
    <citation type="journal article" date="2010" name="J. Bacteriol.">
        <title>Biochemical characterization of a novel indole prenyltransferase from Streptomyces sp. SN-593.</title>
        <authorList>
            <person name="Takahashi S."/>
            <person name="Takagi H."/>
            <person name="Toyoda A."/>
            <person name="Uramoto M."/>
            <person name="Nogawa T."/>
            <person name="Ueki M."/>
            <person name="Sakaki Y."/>
            <person name="Osada H."/>
        </authorList>
    </citation>
    <scope>NUCLEOTIDE SEQUENCE [LARGE SCALE GENOMIC DNA]</scope>
    <source>
        <strain evidence="3 4">SN-593</strain>
    </source>
</reference>
<dbReference type="Pfam" id="PF13672">
    <property type="entry name" value="PP2C_2"/>
    <property type="match status" value="1"/>
</dbReference>
<feature type="compositionally biased region" description="Gly residues" evidence="1">
    <location>
        <begin position="144"/>
        <end position="168"/>
    </location>
</feature>
<dbReference type="PROSITE" id="PS51746">
    <property type="entry name" value="PPM_2"/>
    <property type="match status" value="1"/>
</dbReference>
<dbReference type="EMBL" id="AP018365">
    <property type="protein sequence ID" value="BBA97479.1"/>
    <property type="molecule type" value="Genomic_DNA"/>
</dbReference>
<evidence type="ECO:0000259" key="2">
    <source>
        <dbReference type="PROSITE" id="PS51746"/>
    </source>
</evidence>
<evidence type="ECO:0000256" key="1">
    <source>
        <dbReference type="SAM" id="MobiDB-lite"/>
    </source>
</evidence>
<reference evidence="3 4" key="3">
    <citation type="journal article" date="2011" name="Nat. Chem. Biol.">
        <title>Reveromycin A biosynthesis uses RevG and RevJ for stereospecific spiroacetal formation.</title>
        <authorList>
            <person name="Takahashi S."/>
            <person name="Toyoda A."/>
            <person name="Sekiyama Y."/>
            <person name="Takagi H."/>
            <person name="Nogawa T."/>
            <person name="Uramoto M."/>
            <person name="Suzuki R."/>
            <person name="Koshino H."/>
            <person name="Kumano T."/>
            <person name="Panthee S."/>
            <person name="Dairi T."/>
            <person name="Ishikawa J."/>
            <person name="Ikeda H."/>
            <person name="Sakaki Y."/>
            <person name="Osada H."/>
        </authorList>
    </citation>
    <scope>NUCLEOTIDE SEQUENCE [LARGE SCALE GENOMIC DNA]</scope>
    <source>
        <strain evidence="3 4">SN-593</strain>
    </source>
</reference>
<dbReference type="Proteomes" id="UP000595703">
    <property type="component" value="Chromosome"/>
</dbReference>
<dbReference type="RefSeq" id="WP_202233765.1">
    <property type="nucleotide sequence ID" value="NZ_AP018365.1"/>
</dbReference>
<feature type="compositionally biased region" description="Basic and acidic residues" evidence="1">
    <location>
        <begin position="28"/>
        <end position="38"/>
    </location>
</feature>
<organism evidence="3 4">
    <name type="scientific">Actinacidiphila reveromycinica</name>
    <dbReference type="NCBI Taxonomy" id="659352"/>
    <lineage>
        <taxon>Bacteria</taxon>
        <taxon>Bacillati</taxon>
        <taxon>Actinomycetota</taxon>
        <taxon>Actinomycetes</taxon>
        <taxon>Kitasatosporales</taxon>
        <taxon>Streptomycetaceae</taxon>
        <taxon>Actinacidiphila</taxon>
    </lineage>
</organism>
<gene>
    <name evidence="3" type="ORF">RVR_3248</name>
</gene>
<feature type="region of interest" description="Disordered" evidence="1">
    <location>
        <begin position="1"/>
        <end position="169"/>
    </location>
</feature>
<dbReference type="CDD" id="cd00143">
    <property type="entry name" value="PP2Cc"/>
    <property type="match status" value="1"/>
</dbReference>
<evidence type="ECO:0000313" key="4">
    <source>
        <dbReference type="Proteomes" id="UP000595703"/>
    </source>
</evidence>
<dbReference type="AlphaFoldDB" id="A0A7U3VNC6"/>
<protein>
    <submittedName>
        <fullName evidence="3">Putative magnesium or manganese-dependent protein phosphatase</fullName>
    </submittedName>
</protein>
<dbReference type="SMART" id="SM00331">
    <property type="entry name" value="PP2C_SIG"/>
    <property type="match status" value="1"/>
</dbReference>
<name>A0A7U3VNC6_9ACTN</name>
<dbReference type="SMART" id="SM00332">
    <property type="entry name" value="PP2Cc"/>
    <property type="match status" value="1"/>
</dbReference>
<feature type="domain" description="PPM-type phosphatase" evidence="2">
    <location>
        <begin position="212"/>
        <end position="465"/>
    </location>
</feature>
<sequence>MRPLPESAPSAPTARPTICPDCSEPQGPEDRYCGRCGRDLSAPVPGPGPADPGPGPDGPAAAEPRAAGRDGADGGADSGAAEAGTDLAPAPEPAGTGSFLLAPPQTASASSGSSPAASSASSSSDDTLPLGFSAHRSDPRGDDAGSGGAAGGSGTGSGGGSGSGGSGAGAPAAAGPVCVACGVGGVDDDGYCEHCGHAQPRQRDHQEKELEGVAAVSDRGLRHHRNEDAFALGTVALPDGGAAVAAVVCDGVSTAYRPDDASAAAAATGSEALFAALERGASPDDAMREALLTAFDAVSALAEEEPPEPVHRNAPACTCVSAVITGPVFTVGWIGDSRAYWVPDDRGRPAARLTEDDSWAARMVSAGLMSEAEAYADARAHAITGWLGADAVEVDPHVAAFQPEGPGVVVVCTDGLWNYAESAAEMAEAVPADARTRPLASARSLLGLALDGGGHDNVTVAVLPFPADVARAVSPSA</sequence>
<dbReference type="KEGG" id="arev:RVR_3248"/>
<dbReference type="InterPro" id="IPR001932">
    <property type="entry name" value="PPM-type_phosphatase-like_dom"/>
</dbReference>
<feature type="compositionally biased region" description="Low complexity" evidence="1">
    <location>
        <begin position="107"/>
        <end position="124"/>
    </location>
</feature>
<feature type="compositionally biased region" description="Pro residues" evidence="1">
    <location>
        <begin position="44"/>
        <end position="57"/>
    </location>
</feature>